<organism evidence="1 2">
    <name type="scientific">Xenorhabdus nematophila (strain ATCC 19061 / DSM 3370 / CCUG 14189 / LMG 1036 / NCIMB 9965 / AN6)</name>
    <dbReference type="NCBI Taxonomy" id="406817"/>
    <lineage>
        <taxon>Bacteria</taxon>
        <taxon>Pseudomonadati</taxon>
        <taxon>Pseudomonadota</taxon>
        <taxon>Gammaproteobacteria</taxon>
        <taxon>Enterobacterales</taxon>
        <taxon>Morganellaceae</taxon>
        <taxon>Xenorhabdus</taxon>
    </lineage>
</organism>
<evidence type="ECO:0000313" key="1">
    <source>
        <dbReference type="EMBL" id="CBJ88939.1"/>
    </source>
</evidence>
<dbReference type="RefSeq" id="WP_013183526.1">
    <property type="nucleotide sequence ID" value="NC_014228.1"/>
</dbReference>
<dbReference type="Proteomes" id="UP000008075">
    <property type="component" value="Chromosome"/>
</dbReference>
<evidence type="ECO:0000313" key="2">
    <source>
        <dbReference type="Proteomes" id="UP000008075"/>
    </source>
</evidence>
<dbReference type="GeneID" id="94018863"/>
<reference evidence="1 2" key="1">
    <citation type="journal article" date="2011" name="PLoS ONE">
        <title>The entomopathogenic bacterial endosymbionts xenorhabdus and photorhabdus: convergent lifestyles from divergent genomes.</title>
        <authorList>
            <person name="Chaston J.M."/>
            <person name="Suen G."/>
            <person name="Tucker S.L."/>
            <person name="Andersen A.W."/>
            <person name="Bhasin A."/>
            <person name="Bode E."/>
            <person name="Bode H.B."/>
            <person name="Brachmann A.O."/>
            <person name="Cowles C.E."/>
            <person name="Cowles K.N."/>
            <person name="Darby C."/>
            <person name="de Leon L."/>
            <person name="Drace K."/>
            <person name="Du Z."/>
            <person name="Givaudan A."/>
            <person name="Herbert Tran E.E."/>
            <person name="Jewell K.A."/>
            <person name="Knack J.J."/>
            <person name="Krasomil-Osterfeld K.C."/>
            <person name="Kukor R."/>
            <person name="Lanois A."/>
            <person name="Latreille P."/>
            <person name="Leimgruber N.K."/>
            <person name="Lipke C.M."/>
            <person name="Liu R."/>
            <person name="Lu X."/>
            <person name="Martens E.C."/>
            <person name="Marri P.R."/>
            <person name="Medigue C."/>
            <person name="Menard M.L."/>
            <person name="Miller N.M."/>
            <person name="Morales-Soto N."/>
            <person name="Norton S."/>
            <person name="Ogier J.C."/>
            <person name="Orchard S.S."/>
            <person name="Park D."/>
            <person name="Park Y."/>
            <person name="Qurollo B.A."/>
            <person name="Sugar D.R."/>
            <person name="Richards G.R."/>
            <person name="Rouy Z."/>
            <person name="Slominski B."/>
            <person name="Slominski K."/>
            <person name="Snyder H."/>
            <person name="Tjaden B.C."/>
            <person name="van der Hoeven R."/>
            <person name="Welch R.D."/>
            <person name="Wheeler C."/>
            <person name="Xiang B."/>
            <person name="Barbazuk B."/>
            <person name="Gaudriault S."/>
            <person name="Goodner B."/>
            <person name="Slater S.C."/>
            <person name="Forst S."/>
            <person name="Goldman B.S."/>
            <person name="Goodrich-Blair H."/>
        </authorList>
    </citation>
    <scope>NUCLEOTIDE SEQUENCE [LARGE SCALE GENOMIC DNA]</scope>
    <source>
        <strain evidence="2">ATCC 19061 / DSM 3370 / CCUG 14189 / LMG 1036 / NCIMB 9965 / AN6</strain>
    </source>
</reference>
<dbReference type="KEGG" id="xne:XNC1_0868"/>
<dbReference type="HOGENOM" id="CLU_3159501_0_0_6"/>
<dbReference type="EMBL" id="FN667742">
    <property type="protein sequence ID" value="CBJ88939.1"/>
    <property type="molecule type" value="Genomic_DNA"/>
</dbReference>
<gene>
    <name evidence="1" type="ordered locus">XNC1_0868</name>
</gene>
<protein>
    <submittedName>
        <fullName evidence="1">Uncharacterized protein</fullName>
    </submittedName>
</protein>
<dbReference type="AlphaFoldDB" id="D3VKI7"/>
<accession>D3VKI7</accession>
<sequence length="48" mass="5495">MNKLQKAVQKHSTNLKAQKDQKVSNLLDAVRGGEAPADIFWKTTWDRK</sequence>
<name>D3VKI7_XENNA</name>
<proteinExistence type="predicted"/>
<keyword evidence="2" id="KW-1185">Reference proteome</keyword>